<evidence type="ECO:0000256" key="1">
    <source>
        <dbReference type="SAM" id="Phobius"/>
    </source>
</evidence>
<feature type="transmembrane region" description="Helical" evidence="1">
    <location>
        <begin position="30"/>
        <end position="47"/>
    </location>
</feature>
<feature type="transmembrane region" description="Helical" evidence="1">
    <location>
        <begin position="6"/>
        <end position="23"/>
    </location>
</feature>
<organism evidence="2 3">
    <name type="scientific">Lactiplantibacillus songbeiensis</name>
    <dbReference type="NCBI Taxonomy" id="2559920"/>
    <lineage>
        <taxon>Bacteria</taxon>
        <taxon>Bacillati</taxon>
        <taxon>Bacillota</taxon>
        <taxon>Bacilli</taxon>
        <taxon>Lactobacillales</taxon>
        <taxon>Lactobacillaceae</taxon>
        <taxon>Lactiplantibacillus</taxon>
    </lineage>
</organism>
<accession>A0ABW4C1I4</accession>
<feature type="transmembrane region" description="Helical" evidence="1">
    <location>
        <begin position="53"/>
        <end position="72"/>
    </location>
</feature>
<evidence type="ECO:0008006" key="4">
    <source>
        <dbReference type="Google" id="ProtNLM"/>
    </source>
</evidence>
<keyword evidence="1" id="KW-0812">Transmembrane</keyword>
<sequence>MDMTTIILWTIVILGTILQYIEGYYYQKKFSLVLPIMYSLSILWLYFNGKNMTVFPTLLVLVLGNIWFYAYYTFGKNRHAKKINNESDHMKAKDNQN</sequence>
<protein>
    <recommendedName>
        <fullName evidence="4">Integral membrane protein</fullName>
    </recommendedName>
</protein>
<dbReference type="EMBL" id="JBHTOJ010000010">
    <property type="protein sequence ID" value="MFD1420209.1"/>
    <property type="molecule type" value="Genomic_DNA"/>
</dbReference>
<dbReference type="Proteomes" id="UP001597188">
    <property type="component" value="Unassembled WGS sequence"/>
</dbReference>
<dbReference type="RefSeq" id="WP_137634185.1">
    <property type="nucleotide sequence ID" value="NZ_BJDL01000007.1"/>
</dbReference>
<reference evidence="3" key="1">
    <citation type="journal article" date="2019" name="Int. J. Syst. Evol. Microbiol.">
        <title>The Global Catalogue of Microorganisms (GCM) 10K type strain sequencing project: providing services to taxonomists for standard genome sequencing and annotation.</title>
        <authorList>
            <consortium name="The Broad Institute Genomics Platform"/>
            <consortium name="The Broad Institute Genome Sequencing Center for Infectious Disease"/>
            <person name="Wu L."/>
            <person name="Ma J."/>
        </authorList>
    </citation>
    <scope>NUCLEOTIDE SEQUENCE [LARGE SCALE GENOMIC DNA]</scope>
    <source>
        <strain evidence="3">CCM 8931</strain>
    </source>
</reference>
<keyword evidence="3" id="KW-1185">Reference proteome</keyword>
<keyword evidence="1" id="KW-1133">Transmembrane helix</keyword>
<proteinExistence type="predicted"/>
<evidence type="ECO:0000313" key="2">
    <source>
        <dbReference type="EMBL" id="MFD1420209.1"/>
    </source>
</evidence>
<keyword evidence="1" id="KW-0472">Membrane</keyword>
<name>A0ABW4C1I4_9LACO</name>
<comment type="caution">
    <text evidence="2">The sequence shown here is derived from an EMBL/GenBank/DDBJ whole genome shotgun (WGS) entry which is preliminary data.</text>
</comment>
<evidence type="ECO:0000313" key="3">
    <source>
        <dbReference type="Proteomes" id="UP001597188"/>
    </source>
</evidence>
<gene>
    <name evidence="2" type="ORF">ACFQ5L_04420</name>
</gene>